<accession>A0A0F9BWV9</accession>
<keyword evidence="2" id="KW-0489">Methyltransferase</keyword>
<dbReference type="InterPro" id="IPR025931">
    <property type="entry name" value="TaqI_C"/>
</dbReference>
<evidence type="ECO:0000313" key="8">
    <source>
        <dbReference type="EMBL" id="KKL26389.1"/>
    </source>
</evidence>
<evidence type="ECO:0000256" key="2">
    <source>
        <dbReference type="ARBA" id="ARBA00022603"/>
    </source>
</evidence>
<dbReference type="GO" id="GO:0032259">
    <property type="term" value="P:methylation"/>
    <property type="evidence" value="ECO:0007669"/>
    <property type="project" value="UniProtKB-KW"/>
</dbReference>
<evidence type="ECO:0000256" key="6">
    <source>
        <dbReference type="ARBA" id="ARBA00047942"/>
    </source>
</evidence>
<reference evidence="8" key="1">
    <citation type="journal article" date="2015" name="Nature">
        <title>Complex archaea that bridge the gap between prokaryotes and eukaryotes.</title>
        <authorList>
            <person name="Spang A."/>
            <person name="Saw J.H."/>
            <person name="Jorgensen S.L."/>
            <person name="Zaremba-Niedzwiedzka K."/>
            <person name="Martijn J."/>
            <person name="Lind A.E."/>
            <person name="van Eijk R."/>
            <person name="Schleper C."/>
            <person name="Guy L."/>
            <person name="Ettema T.J."/>
        </authorList>
    </citation>
    <scope>NUCLEOTIDE SEQUENCE</scope>
</reference>
<evidence type="ECO:0000256" key="5">
    <source>
        <dbReference type="ARBA" id="ARBA00023125"/>
    </source>
</evidence>
<keyword evidence="5" id="KW-0238">DNA-binding</keyword>
<dbReference type="Pfam" id="PF12950">
    <property type="entry name" value="TaqI_C"/>
    <property type="match status" value="1"/>
</dbReference>
<comment type="catalytic activity">
    <reaction evidence="6">
        <text>a 2'-deoxyadenosine in DNA + S-adenosyl-L-methionine = an N(6)-methyl-2'-deoxyadenosine in DNA + S-adenosyl-L-homocysteine + H(+)</text>
        <dbReference type="Rhea" id="RHEA:15197"/>
        <dbReference type="Rhea" id="RHEA-COMP:12418"/>
        <dbReference type="Rhea" id="RHEA-COMP:12419"/>
        <dbReference type="ChEBI" id="CHEBI:15378"/>
        <dbReference type="ChEBI" id="CHEBI:57856"/>
        <dbReference type="ChEBI" id="CHEBI:59789"/>
        <dbReference type="ChEBI" id="CHEBI:90615"/>
        <dbReference type="ChEBI" id="CHEBI:90616"/>
        <dbReference type="EC" id="2.1.1.72"/>
    </reaction>
</comment>
<dbReference type="InterPro" id="IPR050953">
    <property type="entry name" value="N4_N6_ade-DNA_methylase"/>
</dbReference>
<evidence type="ECO:0000256" key="1">
    <source>
        <dbReference type="ARBA" id="ARBA00011900"/>
    </source>
</evidence>
<dbReference type="AlphaFoldDB" id="A0A0F9BWV9"/>
<organism evidence="8">
    <name type="scientific">marine sediment metagenome</name>
    <dbReference type="NCBI Taxonomy" id="412755"/>
    <lineage>
        <taxon>unclassified sequences</taxon>
        <taxon>metagenomes</taxon>
        <taxon>ecological metagenomes</taxon>
    </lineage>
</organism>
<keyword evidence="4" id="KW-0680">Restriction system</keyword>
<dbReference type="PANTHER" id="PTHR33841">
    <property type="entry name" value="DNA METHYLTRANSFERASE YEEA-RELATED"/>
    <property type="match status" value="1"/>
</dbReference>
<evidence type="ECO:0000259" key="7">
    <source>
        <dbReference type="Pfam" id="PF12950"/>
    </source>
</evidence>
<protein>
    <recommendedName>
        <fullName evidence="1">site-specific DNA-methyltransferase (adenine-specific)</fullName>
        <ecNumber evidence="1">2.1.1.72</ecNumber>
    </recommendedName>
</protein>
<evidence type="ECO:0000256" key="3">
    <source>
        <dbReference type="ARBA" id="ARBA00022679"/>
    </source>
</evidence>
<dbReference type="PANTHER" id="PTHR33841:SF6">
    <property type="entry name" value="TYPE II METHYLTRANSFERASE M.HINDII"/>
    <property type="match status" value="1"/>
</dbReference>
<dbReference type="EC" id="2.1.1.72" evidence="1"/>
<proteinExistence type="predicted"/>
<keyword evidence="3" id="KW-0808">Transferase</keyword>
<sequence>MGDVFDKVSRPSSILIFENNNPTKSTSIKIVNLTSFGKNEKNRNVAISSHYEKVKQKDLDNIPGKLFITAKPEKYKIWTKVNEIINNLLSEVVDNDGIQRGVSPDLKEAFLVDSDTADKFQLEKHKLKKVVTGGVHVKRYFISRPDQWLIYTSRDDDFQKLPKICKYIDQFKNKITCKEVEQDKHPIYSLHRPRKEQIFLKNEKIIGVITGDKIIVSLDGSRIYPTDGLYLFGVDKTINVNYLLGILNSKLFVFIYRLLSIENGRVLPQVKPTILSKLPIRTLNFQDSEEDKFQYDQMVSLVKNMLDLNKKLAEAKTPQAKDVLQRQIETIDKQIDQLVYKLYDLTDEEIKIVESET</sequence>
<dbReference type="GO" id="GO:0009007">
    <property type="term" value="F:site-specific DNA-methyltransferase (adenine-specific) activity"/>
    <property type="evidence" value="ECO:0007669"/>
    <property type="project" value="UniProtKB-EC"/>
</dbReference>
<name>A0A0F9BWV9_9ZZZZ</name>
<dbReference type="GO" id="GO:0009307">
    <property type="term" value="P:DNA restriction-modification system"/>
    <property type="evidence" value="ECO:0007669"/>
    <property type="project" value="UniProtKB-KW"/>
</dbReference>
<comment type="caution">
    <text evidence="8">The sequence shown here is derived from an EMBL/GenBank/DDBJ whole genome shotgun (WGS) entry which is preliminary data.</text>
</comment>
<evidence type="ECO:0000256" key="4">
    <source>
        <dbReference type="ARBA" id="ARBA00022747"/>
    </source>
</evidence>
<feature type="domain" description="TaqI-like C-terminal specificity" evidence="7">
    <location>
        <begin position="171"/>
        <end position="280"/>
    </location>
</feature>
<gene>
    <name evidence="8" type="ORF">LCGC14_2395780</name>
</gene>
<dbReference type="EMBL" id="LAZR01035855">
    <property type="protein sequence ID" value="KKL26389.1"/>
    <property type="molecule type" value="Genomic_DNA"/>
</dbReference>
<dbReference type="GO" id="GO:0003677">
    <property type="term" value="F:DNA binding"/>
    <property type="evidence" value="ECO:0007669"/>
    <property type="project" value="UniProtKB-KW"/>
</dbReference>